<evidence type="ECO:0000313" key="3">
    <source>
        <dbReference type="Proteomes" id="UP000232323"/>
    </source>
</evidence>
<gene>
    <name evidence="2" type="ORF">CEUSTIGMA_g9242.t1</name>
</gene>
<feature type="region of interest" description="Disordered" evidence="1">
    <location>
        <begin position="27"/>
        <end position="47"/>
    </location>
</feature>
<dbReference type="CDD" id="cd02440">
    <property type="entry name" value="AdoMet_MTases"/>
    <property type="match status" value="1"/>
</dbReference>
<protein>
    <recommendedName>
        <fullName evidence="4">Methyltransferase small domain-containing protein</fullName>
    </recommendedName>
</protein>
<comment type="caution">
    <text evidence="2">The sequence shown here is derived from an EMBL/GenBank/DDBJ whole genome shotgun (WGS) entry which is preliminary data.</text>
</comment>
<feature type="region of interest" description="Disordered" evidence="1">
    <location>
        <begin position="374"/>
        <end position="399"/>
    </location>
</feature>
<name>A0A250XFF3_9CHLO</name>
<dbReference type="Gene3D" id="3.40.50.150">
    <property type="entry name" value="Vaccinia Virus protein VP39"/>
    <property type="match status" value="2"/>
</dbReference>
<dbReference type="STRING" id="1157962.A0A250XFF3"/>
<feature type="compositionally biased region" description="Polar residues" evidence="1">
    <location>
        <begin position="275"/>
        <end position="291"/>
    </location>
</feature>
<evidence type="ECO:0000313" key="2">
    <source>
        <dbReference type="EMBL" id="GAX81814.1"/>
    </source>
</evidence>
<dbReference type="OrthoDB" id="413520at2759"/>
<dbReference type="InterPro" id="IPR019410">
    <property type="entry name" value="Methyltransf_16"/>
</dbReference>
<dbReference type="Pfam" id="PF06325">
    <property type="entry name" value="PrmA"/>
    <property type="match status" value="1"/>
</dbReference>
<dbReference type="SUPFAM" id="SSF53335">
    <property type="entry name" value="S-adenosyl-L-methionine-dependent methyltransferases"/>
    <property type="match status" value="1"/>
</dbReference>
<dbReference type="PANTHER" id="PTHR14614">
    <property type="entry name" value="HEPATOCELLULAR CARCINOMA-ASSOCIATED ANTIGEN"/>
    <property type="match status" value="1"/>
</dbReference>
<feature type="region of interest" description="Disordered" evidence="1">
    <location>
        <begin position="270"/>
        <end position="291"/>
    </location>
</feature>
<proteinExistence type="predicted"/>
<organism evidence="2 3">
    <name type="scientific">Chlamydomonas eustigma</name>
    <dbReference type="NCBI Taxonomy" id="1157962"/>
    <lineage>
        <taxon>Eukaryota</taxon>
        <taxon>Viridiplantae</taxon>
        <taxon>Chlorophyta</taxon>
        <taxon>core chlorophytes</taxon>
        <taxon>Chlorophyceae</taxon>
        <taxon>CS clade</taxon>
        <taxon>Chlamydomonadales</taxon>
        <taxon>Chlamydomonadaceae</taxon>
        <taxon>Chlamydomonas</taxon>
    </lineage>
</organism>
<dbReference type="AlphaFoldDB" id="A0A250XFF3"/>
<evidence type="ECO:0000256" key="1">
    <source>
        <dbReference type="SAM" id="MobiDB-lite"/>
    </source>
</evidence>
<keyword evidence="3" id="KW-1185">Reference proteome</keyword>
<reference evidence="2 3" key="1">
    <citation type="submission" date="2017-08" db="EMBL/GenBank/DDBJ databases">
        <title>Acidophilic green algal genome provides insights into adaptation to an acidic environment.</title>
        <authorList>
            <person name="Hirooka S."/>
            <person name="Hirose Y."/>
            <person name="Kanesaki Y."/>
            <person name="Higuchi S."/>
            <person name="Fujiwara T."/>
            <person name="Onuma R."/>
            <person name="Era A."/>
            <person name="Ohbayashi R."/>
            <person name="Uzuka A."/>
            <person name="Nozaki H."/>
            <person name="Yoshikawa H."/>
            <person name="Miyagishima S.Y."/>
        </authorList>
    </citation>
    <scope>NUCLEOTIDE SEQUENCE [LARGE SCALE GENOMIC DNA]</scope>
    <source>
        <strain evidence="2 3">NIES-2499</strain>
    </source>
</reference>
<dbReference type="PANTHER" id="PTHR14614:SF132">
    <property type="entry name" value="PROTEIN-LYSINE METHYLTRANSFERASE C42C1.13"/>
    <property type="match status" value="1"/>
</dbReference>
<evidence type="ECO:0008006" key="4">
    <source>
        <dbReference type="Google" id="ProtNLM"/>
    </source>
</evidence>
<dbReference type="Proteomes" id="UP000232323">
    <property type="component" value="Unassembled WGS sequence"/>
</dbReference>
<dbReference type="EMBL" id="BEGY01000071">
    <property type="protein sequence ID" value="GAX81814.1"/>
    <property type="molecule type" value="Genomic_DNA"/>
</dbReference>
<sequence length="593" mass="63909">MKCFQSPRHSAAQQLVKIAAKRLKSRCHTHATTPNPAEANEKSTAGSHEGLEGVQLESMQLGPFPLLRQRLRVGCETITLVMPSDVDQVLDMYISAGGINDGDPYWTRVWPSSIALAAMILSRPELVRGKRVADVGCGLGLAGIAASLAGASEVVLLDREALALKCALLSAAANDLPLLSPGSISSHESIHLEVGDMISLVDCNDTSDITYKTVEACPQSDDDMSHIRVRSRDDDMSHIRVRIREVDVRSNSSSHRSNFRRTLLDPEPLHGWDVQRSTGTEDPSVETMRSPTTCNASISQMPSSFFADLSSVMAASGIALRDEDQEEQQSPSSLPQLDSAAAVRGKKEMISATMTAFSQGLQRPSEYRFILRDVNPGQGLGGQTRLEESSESEPGSLSETELSLSQLLDAIRLGNSNTLCADSVPNSNTFCADSVPNSSSALKAAGGHVSPGGVRARVFDWNKADLLRDQFDVLLACDVLYEDMAVEPIAHLVPSLLSRKAGSRLLLADPPNRTARNRDRFLRLLQEQHERESKASATGLVLEECSIEACQAELLDVEMSGGAGAQKSIPVQLMIIRRSNGGDTVGVKSLISS</sequence>
<dbReference type="InterPro" id="IPR029063">
    <property type="entry name" value="SAM-dependent_MTases_sf"/>
</dbReference>
<accession>A0A250XFF3</accession>